<dbReference type="InterPro" id="IPR002016">
    <property type="entry name" value="Haem_peroxidase"/>
</dbReference>
<feature type="domain" description="Plant heme peroxidase family profile" evidence="19">
    <location>
        <begin position="23"/>
        <end position="328"/>
    </location>
</feature>
<feature type="binding site" evidence="15">
    <location>
        <position position="68"/>
    </location>
    <ligand>
        <name>Ca(2+)</name>
        <dbReference type="ChEBI" id="CHEBI:29108"/>
        <label>1</label>
    </ligand>
</feature>
<evidence type="ECO:0000256" key="5">
    <source>
        <dbReference type="ARBA" id="ARBA00022617"/>
    </source>
</evidence>
<dbReference type="InterPro" id="IPR000823">
    <property type="entry name" value="Peroxidase_pln"/>
</dbReference>
<feature type="active site" description="Proton acceptor" evidence="13">
    <location>
        <position position="64"/>
    </location>
</feature>
<comment type="cofactor">
    <cofactor evidence="15 18">
        <name>heme b</name>
        <dbReference type="ChEBI" id="CHEBI:60344"/>
    </cofactor>
    <text evidence="15 18">Binds 1 heme b (iron(II)-protoporphyrin IX) group per subunit.</text>
</comment>
<dbReference type="PROSITE" id="PS00435">
    <property type="entry name" value="PEROXIDASE_1"/>
    <property type="match status" value="1"/>
</dbReference>
<dbReference type="GO" id="GO:0005576">
    <property type="term" value="C:extracellular region"/>
    <property type="evidence" value="ECO:0007669"/>
    <property type="project" value="UniProtKB-SubCell"/>
</dbReference>
<feature type="disulfide bond" evidence="17">
    <location>
        <begin position="198"/>
        <end position="230"/>
    </location>
</feature>
<comment type="similarity">
    <text evidence="18">Belongs to the peroxidase family. Classical plant (class III) peroxidase subfamily.</text>
</comment>
<dbReference type="PANTHER" id="PTHR31388">
    <property type="entry name" value="PEROXIDASE 72-RELATED"/>
    <property type="match status" value="1"/>
</dbReference>
<dbReference type="PANTHER" id="PTHR31388:SF281">
    <property type="entry name" value="PEROXIDASE"/>
    <property type="match status" value="1"/>
</dbReference>
<feature type="binding site" evidence="15">
    <location>
        <position position="243"/>
    </location>
    <ligand>
        <name>Ca(2+)</name>
        <dbReference type="ChEBI" id="CHEBI:29108"/>
        <label>2</label>
    </ligand>
</feature>
<dbReference type="CDD" id="cd00693">
    <property type="entry name" value="secretory_peroxidase"/>
    <property type="match status" value="1"/>
</dbReference>
<feature type="binding site" evidence="15">
    <location>
        <position position="87"/>
    </location>
    <ligand>
        <name>Ca(2+)</name>
        <dbReference type="ChEBI" id="CHEBI:29108"/>
        <label>1</label>
    </ligand>
</feature>
<dbReference type="Pfam" id="PF00141">
    <property type="entry name" value="peroxidase"/>
    <property type="match status" value="1"/>
</dbReference>
<feature type="binding site" description="axial binding residue" evidence="15">
    <location>
        <position position="191"/>
    </location>
    <ligand>
        <name>heme b</name>
        <dbReference type="ChEBI" id="CHEBI:60344"/>
    </ligand>
    <ligandPart>
        <name>Fe</name>
        <dbReference type="ChEBI" id="CHEBI:18248"/>
    </ligandPart>
</feature>
<dbReference type="InterPro" id="IPR033905">
    <property type="entry name" value="Secretory_peroxidase"/>
</dbReference>
<organism evidence="20 21">
    <name type="scientific">Eleusine coracana subsp. coracana</name>
    <dbReference type="NCBI Taxonomy" id="191504"/>
    <lineage>
        <taxon>Eukaryota</taxon>
        <taxon>Viridiplantae</taxon>
        <taxon>Streptophyta</taxon>
        <taxon>Embryophyta</taxon>
        <taxon>Tracheophyta</taxon>
        <taxon>Spermatophyta</taxon>
        <taxon>Magnoliopsida</taxon>
        <taxon>Liliopsida</taxon>
        <taxon>Poales</taxon>
        <taxon>Poaceae</taxon>
        <taxon>PACMAD clade</taxon>
        <taxon>Chloridoideae</taxon>
        <taxon>Cynodonteae</taxon>
        <taxon>Eleusininae</taxon>
        <taxon>Eleusine</taxon>
    </lineage>
</organism>
<keyword evidence="5 18" id="KW-0349">Heme</keyword>
<evidence type="ECO:0000256" key="10">
    <source>
        <dbReference type="ARBA" id="ARBA00023157"/>
    </source>
</evidence>
<protein>
    <recommendedName>
        <fullName evidence="18">Peroxidase</fullName>
        <ecNumber evidence="18">1.11.1.7</ecNumber>
    </recommendedName>
</protein>
<evidence type="ECO:0000256" key="11">
    <source>
        <dbReference type="ARBA" id="ARBA00023283"/>
    </source>
</evidence>
<dbReference type="PRINTS" id="PR00461">
    <property type="entry name" value="PLPEROXIDASE"/>
</dbReference>
<keyword evidence="6 15" id="KW-0479">Metal-binding</keyword>
<feature type="binding site" evidence="15">
    <location>
        <position position="72"/>
    </location>
    <ligand>
        <name>Ca(2+)</name>
        <dbReference type="ChEBI" id="CHEBI:29108"/>
        <label>1</label>
    </ligand>
</feature>
<evidence type="ECO:0000256" key="12">
    <source>
        <dbReference type="ARBA" id="ARBA00023324"/>
    </source>
</evidence>
<feature type="chain" id="PRO_5043106407" description="Peroxidase" evidence="18">
    <location>
        <begin position="22"/>
        <end position="330"/>
    </location>
</feature>
<dbReference type="Proteomes" id="UP001054889">
    <property type="component" value="Unassembled WGS sequence"/>
</dbReference>
<evidence type="ECO:0000256" key="17">
    <source>
        <dbReference type="PIRSR" id="PIRSR600823-5"/>
    </source>
</evidence>
<keyword evidence="11" id="KW-0873">Pyrrolidone carboxylic acid</keyword>
<feature type="binding site" evidence="15">
    <location>
        <position position="246"/>
    </location>
    <ligand>
        <name>Ca(2+)</name>
        <dbReference type="ChEBI" id="CHEBI:29108"/>
        <label>2</label>
    </ligand>
</feature>
<evidence type="ECO:0000256" key="9">
    <source>
        <dbReference type="ARBA" id="ARBA00023004"/>
    </source>
</evidence>
<evidence type="ECO:0000256" key="15">
    <source>
        <dbReference type="PIRSR" id="PIRSR600823-3"/>
    </source>
</evidence>
<dbReference type="InterPro" id="IPR019793">
    <property type="entry name" value="Peroxidases_heam-ligand_BS"/>
</dbReference>
<keyword evidence="21" id="KW-1185">Reference proteome</keyword>
<keyword evidence="18" id="KW-0732">Signal</keyword>
<keyword evidence="18" id="KW-0964">Secreted</keyword>
<evidence type="ECO:0000256" key="14">
    <source>
        <dbReference type="PIRSR" id="PIRSR600823-2"/>
    </source>
</evidence>
<name>A0AAV5ECN2_ELECO</name>
<feature type="signal peptide" evidence="18">
    <location>
        <begin position="1"/>
        <end position="21"/>
    </location>
</feature>
<dbReference type="PRINTS" id="PR00458">
    <property type="entry name" value="PEROXIDASE"/>
</dbReference>
<accession>A0AAV5ECN2</accession>
<gene>
    <name evidence="20" type="primary">gb07651</name>
    <name evidence="20" type="ORF">PR202_gb07651</name>
</gene>
<dbReference type="EC" id="1.11.1.7" evidence="18"/>
<dbReference type="GO" id="GO:0140825">
    <property type="term" value="F:lactoperoxidase activity"/>
    <property type="evidence" value="ECO:0007669"/>
    <property type="project" value="UniProtKB-EC"/>
</dbReference>
<evidence type="ECO:0000256" key="3">
    <source>
        <dbReference type="ARBA" id="ARBA00006873"/>
    </source>
</evidence>
<keyword evidence="4 18" id="KW-0575">Peroxidase</keyword>
<dbReference type="Gene3D" id="1.10.420.10">
    <property type="entry name" value="Peroxidase, domain 2"/>
    <property type="match status" value="1"/>
</dbReference>
<evidence type="ECO:0000256" key="7">
    <source>
        <dbReference type="ARBA" id="ARBA00022837"/>
    </source>
</evidence>
<evidence type="ECO:0000256" key="16">
    <source>
        <dbReference type="PIRSR" id="PIRSR600823-4"/>
    </source>
</evidence>
<keyword evidence="7 15" id="KW-0106">Calcium</keyword>
<dbReference type="GO" id="GO:0046872">
    <property type="term" value="F:metal ion binding"/>
    <property type="evidence" value="ECO:0007669"/>
    <property type="project" value="UniProtKB-UniRule"/>
</dbReference>
<dbReference type="PROSITE" id="PS50873">
    <property type="entry name" value="PEROXIDASE_4"/>
    <property type="match status" value="1"/>
</dbReference>
<comment type="caution">
    <text evidence="20">The sequence shown here is derived from an EMBL/GenBank/DDBJ whole genome shotgun (WGS) entry which is preliminary data.</text>
</comment>
<feature type="binding site" evidence="15">
    <location>
        <position position="74"/>
    </location>
    <ligand>
        <name>Ca(2+)</name>
        <dbReference type="ChEBI" id="CHEBI:29108"/>
        <label>1</label>
    </ligand>
</feature>
<comment type="function">
    <text evidence="18">Removal of H(2)O(2), oxidation of toxic reductants, biosynthesis and degradation of lignin, suberization, auxin catabolism, response to environmental stresses such as wounding, pathogen attack and oxidative stress.</text>
</comment>
<keyword evidence="8 18" id="KW-0560">Oxidoreductase</keyword>
<keyword evidence="12 18" id="KW-0376">Hydrogen peroxide</keyword>
<feature type="disulfide bond" evidence="17">
    <location>
        <begin position="66"/>
        <end position="71"/>
    </location>
</feature>
<evidence type="ECO:0000256" key="8">
    <source>
        <dbReference type="ARBA" id="ARBA00023002"/>
    </source>
</evidence>
<feature type="binding site" evidence="14">
    <location>
        <position position="161"/>
    </location>
    <ligand>
        <name>substrate</name>
    </ligand>
</feature>
<comment type="cofactor">
    <cofactor evidence="15 18">
        <name>Ca(2+)</name>
        <dbReference type="ChEBI" id="CHEBI:29108"/>
    </cofactor>
    <text evidence="15 18">Binds 2 calcium ions per subunit.</text>
</comment>
<dbReference type="GO" id="GO:0006979">
    <property type="term" value="P:response to oxidative stress"/>
    <property type="evidence" value="ECO:0007669"/>
    <property type="project" value="UniProtKB-UniRule"/>
</dbReference>
<feature type="disulfide bond" evidence="17">
    <location>
        <begin position="120"/>
        <end position="324"/>
    </location>
</feature>
<dbReference type="Gene3D" id="1.10.520.10">
    <property type="match status" value="1"/>
</dbReference>
<feature type="binding site" evidence="15">
    <location>
        <position position="192"/>
    </location>
    <ligand>
        <name>Ca(2+)</name>
        <dbReference type="ChEBI" id="CHEBI:29108"/>
        <label>2</label>
    </ligand>
</feature>
<evidence type="ECO:0000256" key="18">
    <source>
        <dbReference type="RuleBase" id="RU362060"/>
    </source>
</evidence>
<dbReference type="FunFam" id="1.10.420.10:FF:000001">
    <property type="entry name" value="Peroxidase"/>
    <property type="match status" value="1"/>
</dbReference>
<feature type="binding site" evidence="15">
    <location>
        <position position="251"/>
    </location>
    <ligand>
        <name>Ca(2+)</name>
        <dbReference type="ChEBI" id="CHEBI:29108"/>
        <label>2</label>
    </ligand>
</feature>
<evidence type="ECO:0000313" key="20">
    <source>
        <dbReference type="EMBL" id="GJN20292.1"/>
    </source>
</evidence>
<feature type="binding site" evidence="15">
    <location>
        <position position="65"/>
    </location>
    <ligand>
        <name>Ca(2+)</name>
        <dbReference type="ChEBI" id="CHEBI:29108"/>
        <label>1</label>
    </ligand>
</feature>
<evidence type="ECO:0000313" key="21">
    <source>
        <dbReference type="Proteomes" id="UP001054889"/>
    </source>
</evidence>
<evidence type="ECO:0000259" key="19">
    <source>
        <dbReference type="PROSITE" id="PS50873"/>
    </source>
</evidence>
<reference evidence="20" key="2">
    <citation type="submission" date="2021-12" db="EMBL/GenBank/DDBJ databases">
        <title>Resequencing data analysis of finger millet.</title>
        <authorList>
            <person name="Hatakeyama M."/>
            <person name="Aluri S."/>
            <person name="Balachadran M.T."/>
            <person name="Sivarajan S.R."/>
            <person name="Poveda L."/>
            <person name="Shimizu-Inatsugi R."/>
            <person name="Schlapbach R."/>
            <person name="Sreeman S.M."/>
            <person name="Shimizu K.K."/>
        </authorList>
    </citation>
    <scope>NUCLEOTIDE SEQUENCE</scope>
</reference>
<dbReference type="GO" id="GO:0020037">
    <property type="term" value="F:heme binding"/>
    <property type="evidence" value="ECO:0007669"/>
    <property type="project" value="UniProtKB-UniRule"/>
</dbReference>
<sequence length="330" mass="35483">MAAALLVAAVLCLELGSGAVAHQLSEDYYDCTCPDAYTIVKRVLLEAHKSDVRIYASLIRLHFHDCFVQGCDGSLLLDGVPGVINSEKGAPPNNGSARGFPVVDAAKAALEAACPGVVSCADILALASEISVDLSGGPKWGVLLGRLDGKTADFNGASNLPSPFDNLTMLERKFKAVRLDNVDLVTLSGAHTFGRVQCRLVTGRLYNFSGTNRPDPTLDAGYRAFLSQRCPRNGNGSVLNDLDPTTPDTFDKNYYDNLEVNRGFLNSDQELKSAQQAQGVTAPIVDRFARSQDDFFASFAQSMINMGNIMPLTDPTKGEIRKNCRKVNGS</sequence>
<feature type="site" description="Transition state stabilizer" evidence="16">
    <location>
        <position position="60"/>
    </location>
</feature>
<keyword evidence="10 17" id="KW-1015">Disulfide bond</keyword>
<dbReference type="EMBL" id="BQKI01000074">
    <property type="protein sequence ID" value="GJN20292.1"/>
    <property type="molecule type" value="Genomic_DNA"/>
</dbReference>
<dbReference type="AlphaFoldDB" id="A0AAV5ECN2"/>
<evidence type="ECO:0000256" key="4">
    <source>
        <dbReference type="ARBA" id="ARBA00022559"/>
    </source>
</evidence>
<dbReference type="SUPFAM" id="SSF48113">
    <property type="entry name" value="Heme-dependent peroxidases"/>
    <property type="match status" value="1"/>
</dbReference>
<evidence type="ECO:0000256" key="13">
    <source>
        <dbReference type="PIRSR" id="PIRSR600823-1"/>
    </source>
</evidence>
<comment type="catalytic activity">
    <reaction evidence="1 18">
        <text>2 a phenolic donor + H2O2 = 2 a phenolic radical donor + 2 H2O</text>
        <dbReference type="Rhea" id="RHEA:56136"/>
        <dbReference type="ChEBI" id="CHEBI:15377"/>
        <dbReference type="ChEBI" id="CHEBI:16240"/>
        <dbReference type="ChEBI" id="CHEBI:139520"/>
        <dbReference type="ChEBI" id="CHEBI:139521"/>
        <dbReference type="EC" id="1.11.1.7"/>
    </reaction>
</comment>
<comment type="subcellular location">
    <subcellularLocation>
        <location evidence="2 18">Secreted</location>
    </subcellularLocation>
</comment>
<keyword evidence="9 15" id="KW-0408">Iron</keyword>
<evidence type="ECO:0000256" key="6">
    <source>
        <dbReference type="ARBA" id="ARBA00022723"/>
    </source>
</evidence>
<reference evidence="20" key="1">
    <citation type="journal article" date="2018" name="DNA Res.">
        <title>Multiple hybrid de novo genome assembly of finger millet, an orphan allotetraploid crop.</title>
        <authorList>
            <person name="Hatakeyama M."/>
            <person name="Aluri S."/>
            <person name="Balachadran M.T."/>
            <person name="Sivarajan S.R."/>
            <person name="Patrignani A."/>
            <person name="Gruter S."/>
            <person name="Poveda L."/>
            <person name="Shimizu-Inatsugi R."/>
            <person name="Baeten J."/>
            <person name="Francoijs K.J."/>
            <person name="Nataraja K.N."/>
            <person name="Reddy Y.A.N."/>
            <person name="Phadnis S."/>
            <person name="Ravikumar R.L."/>
            <person name="Schlapbach R."/>
            <person name="Sreeman S.M."/>
            <person name="Shimizu K.K."/>
        </authorList>
    </citation>
    <scope>NUCLEOTIDE SEQUENCE</scope>
</reference>
<evidence type="ECO:0000256" key="2">
    <source>
        <dbReference type="ARBA" id="ARBA00004613"/>
    </source>
</evidence>
<dbReference type="InterPro" id="IPR010255">
    <property type="entry name" value="Haem_peroxidase_sf"/>
</dbReference>
<feature type="disulfide bond" evidence="17">
    <location>
        <begin position="33"/>
        <end position="114"/>
    </location>
</feature>
<dbReference type="GO" id="GO:0042744">
    <property type="term" value="P:hydrogen peroxide catabolic process"/>
    <property type="evidence" value="ECO:0007669"/>
    <property type="project" value="UniProtKB-KW"/>
</dbReference>
<proteinExistence type="inferred from homology"/>
<comment type="similarity">
    <text evidence="3">Belongs to the peroxidase family. Ascorbate peroxidase subfamily.</text>
</comment>
<evidence type="ECO:0000256" key="1">
    <source>
        <dbReference type="ARBA" id="ARBA00000189"/>
    </source>
</evidence>
<feature type="binding site" evidence="15">
    <location>
        <position position="70"/>
    </location>
    <ligand>
        <name>Ca(2+)</name>
        <dbReference type="ChEBI" id="CHEBI:29108"/>
        <label>1</label>
    </ligand>
</feature>